<evidence type="ECO:0000313" key="3">
    <source>
        <dbReference type="Proteomes" id="UP000033945"/>
    </source>
</evidence>
<dbReference type="InterPro" id="IPR004096">
    <property type="entry name" value="V4R"/>
</dbReference>
<gene>
    <name evidence="2" type="ORF">UW55_C0043G0004</name>
</gene>
<evidence type="ECO:0000259" key="1">
    <source>
        <dbReference type="Pfam" id="PF02830"/>
    </source>
</evidence>
<organism evidence="2 3">
    <name type="scientific">Candidatus Giovannonibacteria bacterium GW2011_GWA2_44_26</name>
    <dbReference type="NCBI Taxonomy" id="1618648"/>
    <lineage>
        <taxon>Bacteria</taxon>
        <taxon>Candidatus Giovannoniibacteriota</taxon>
    </lineage>
</organism>
<dbReference type="Gene3D" id="3.30.1380.20">
    <property type="entry name" value="Trafficking protein particle complex subunit 3"/>
    <property type="match status" value="1"/>
</dbReference>
<feature type="domain" description="4-vinyl reductase 4VR" evidence="1">
    <location>
        <begin position="60"/>
        <end position="120"/>
    </location>
</feature>
<accession>A0A0G1INY3</accession>
<dbReference type="Proteomes" id="UP000033945">
    <property type="component" value="Unassembled WGS sequence"/>
</dbReference>
<protein>
    <submittedName>
        <fullName evidence="2">4-vinyl reductase 4VR</fullName>
    </submittedName>
</protein>
<evidence type="ECO:0000313" key="2">
    <source>
        <dbReference type="EMBL" id="KKT60870.1"/>
    </source>
</evidence>
<reference evidence="2 3" key="1">
    <citation type="journal article" date="2015" name="Nature">
        <title>rRNA introns, odd ribosomes, and small enigmatic genomes across a large radiation of phyla.</title>
        <authorList>
            <person name="Brown C.T."/>
            <person name="Hug L.A."/>
            <person name="Thomas B.C."/>
            <person name="Sharon I."/>
            <person name="Castelle C.J."/>
            <person name="Singh A."/>
            <person name="Wilkins M.J."/>
            <person name="Williams K.H."/>
            <person name="Banfield J.F."/>
        </authorList>
    </citation>
    <scope>NUCLEOTIDE SEQUENCE [LARGE SCALE GENOMIC DNA]</scope>
</reference>
<dbReference type="InterPro" id="IPR024096">
    <property type="entry name" value="NO_sig/Golgi_transp_ligand-bd"/>
</dbReference>
<dbReference type="SUPFAM" id="SSF111126">
    <property type="entry name" value="Ligand-binding domain in the NO signalling and Golgi transport"/>
    <property type="match status" value="1"/>
</dbReference>
<sequence>MRVIGLHSILEEETPTVIYFAGKQIGKMLGAKNVEEIKEKLVQLKIGTIDFPVANEEAVHVSIGECVTCAGIKPALGRPICQLEAGIVVGALEAIYPDKKIIGEETKCIGGLGDPVCLVECRML</sequence>
<name>A0A0G1INY3_9BACT</name>
<dbReference type="Pfam" id="PF02830">
    <property type="entry name" value="V4R"/>
    <property type="match status" value="1"/>
</dbReference>
<comment type="caution">
    <text evidence="2">The sequence shown here is derived from an EMBL/GenBank/DDBJ whole genome shotgun (WGS) entry which is preliminary data.</text>
</comment>
<dbReference type="EMBL" id="LCIT01000043">
    <property type="protein sequence ID" value="KKT60870.1"/>
    <property type="molecule type" value="Genomic_DNA"/>
</dbReference>
<proteinExistence type="predicted"/>
<dbReference type="PANTHER" id="PTHR35090">
    <property type="entry name" value="DNA-DIRECTED RNA POLYMERASE SUBUNIT I"/>
    <property type="match status" value="1"/>
</dbReference>
<dbReference type="AlphaFoldDB" id="A0A0G1INY3"/>
<dbReference type="PANTHER" id="PTHR35090:SF2">
    <property type="entry name" value="ARSR FAMILY TRANSCRIPTIONAL REGULATOR"/>
    <property type="match status" value="1"/>
</dbReference>